<dbReference type="InParanoid" id="A0A803K1F2"/>
<reference evidence="9" key="2">
    <citation type="submission" date="2021-03" db="UniProtKB">
        <authorList>
            <consortium name="Ensembl"/>
        </authorList>
    </citation>
    <scope>IDENTIFICATION</scope>
</reference>
<accession>A0A803K1F2</accession>
<organism evidence="9">
    <name type="scientific">Xenopus tropicalis</name>
    <name type="common">Western clawed frog</name>
    <name type="synonym">Silurana tropicalis</name>
    <dbReference type="NCBI Taxonomy" id="8364"/>
    <lineage>
        <taxon>Eukaryota</taxon>
        <taxon>Metazoa</taxon>
        <taxon>Chordata</taxon>
        <taxon>Craniata</taxon>
        <taxon>Vertebrata</taxon>
        <taxon>Euteleostomi</taxon>
        <taxon>Amphibia</taxon>
        <taxon>Batrachia</taxon>
        <taxon>Anura</taxon>
        <taxon>Pipoidea</taxon>
        <taxon>Pipidae</taxon>
        <taxon>Xenopodinae</taxon>
        <taxon>Xenopus</taxon>
        <taxon>Silurana</taxon>
    </lineage>
</organism>
<keyword evidence="6" id="KW-0489">Methyltransferase</keyword>
<evidence type="ECO:0000256" key="7">
    <source>
        <dbReference type="ARBA" id="ARBA00022679"/>
    </source>
</evidence>
<name>A0A803K1F2_XENTR</name>
<gene>
    <name evidence="9" type="primary">tpmt</name>
</gene>
<evidence type="ECO:0000256" key="6">
    <source>
        <dbReference type="ARBA" id="ARBA00022603"/>
    </source>
</evidence>
<dbReference type="AlphaFoldDB" id="A0A803K1F2"/>
<comment type="subcellular location">
    <subcellularLocation>
        <location evidence="2">Cytoplasm</location>
    </subcellularLocation>
</comment>
<dbReference type="Pfam" id="PF05724">
    <property type="entry name" value="TPMT"/>
    <property type="match status" value="1"/>
</dbReference>
<dbReference type="GO" id="GO:0008119">
    <property type="term" value="F:thiopurine S-methyltransferase activity"/>
    <property type="evidence" value="ECO:0007669"/>
    <property type="project" value="UniProtKB-EC"/>
</dbReference>
<evidence type="ECO:0000256" key="1">
    <source>
        <dbReference type="ARBA" id="ARBA00000903"/>
    </source>
</evidence>
<comment type="catalytic activity">
    <reaction evidence="1">
        <text>S-adenosyl-L-methionine + a thiopurine = S-adenosyl-L-homocysteine + a thiopurine S-methylether.</text>
        <dbReference type="EC" id="2.1.1.67"/>
    </reaction>
</comment>
<evidence type="ECO:0000313" key="9">
    <source>
        <dbReference type="Ensembl" id="ENSXETP00000114142"/>
    </source>
</evidence>
<dbReference type="PANTHER" id="PTHR10259">
    <property type="entry name" value="THIOPURINE S-METHYLTRANSFERASE"/>
    <property type="match status" value="1"/>
</dbReference>
<dbReference type="PANTHER" id="PTHR10259:SF11">
    <property type="entry name" value="THIOPURINE S-METHYLTRANSFERASE"/>
    <property type="match status" value="1"/>
</dbReference>
<evidence type="ECO:0000256" key="4">
    <source>
        <dbReference type="ARBA" id="ARBA00011905"/>
    </source>
</evidence>
<dbReference type="PROSITE" id="PS51585">
    <property type="entry name" value="SAM_MT_TPMT"/>
    <property type="match status" value="1"/>
</dbReference>
<dbReference type="InterPro" id="IPR029063">
    <property type="entry name" value="SAM-dependent_MTases_sf"/>
</dbReference>
<dbReference type="GO" id="GO:0032259">
    <property type="term" value="P:methylation"/>
    <property type="evidence" value="ECO:0007669"/>
    <property type="project" value="UniProtKB-KW"/>
</dbReference>
<keyword evidence="5" id="KW-0963">Cytoplasm</keyword>
<comment type="similarity">
    <text evidence="3">Belongs to the class I-like SAM-binding methyltransferase superfamily. TPMT family.</text>
</comment>
<dbReference type="InterPro" id="IPR008854">
    <property type="entry name" value="TPMT"/>
</dbReference>
<dbReference type="EC" id="2.1.1.67" evidence="4"/>
<dbReference type="Bgee" id="ENSXETG00000024625">
    <property type="expression patterns" value="Expressed in mesonephros and 13 other cell types or tissues"/>
</dbReference>
<evidence type="ECO:0000256" key="8">
    <source>
        <dbReference type="ARBA" id="ARBA00022691"/>
    </source>
</evidence>
<reference evidence="9" key="1">
    <citation type="journal article" date="2010" name="Science">
        <title>The genome of the Western clawed frog Xenopus tropicalis.</title>
        <authorList>
            <person name="Hellsten U."/>
            <person name="Harland R.M."/>
            <person name="Gilchrist M.J."/>
            <person name="Hendrix D."/>
            <person name="Jurka J."/>
            <person name="Kapitonov V."/>
            <person name="Ovcharenko I."/>
            <person name="Putnam N.H."/>
            <person name="Shu S."/>
            <person name="Taher L."/>
            <person name="Blitz I.L."/>
            <person name="Blumberg B."/>
            <person name="Dichmann D.S."/>
            <person name="Dubchak I."/>
            <person name="Amaya E."/>
            <person name="Detter J.C."/>
            <person name="Fletcher R."/>
            <person name="Gerhard D.S."/>
            <person name="Goodstein D."/>
            <person name="Graves T."/>
            <person name="Grigoriev I.V."/>
            <person name="Grimwood J."/>
            <person name="Kawashima T."/>
            <person name="Lindquist E."/>
            <person name="Lucas S.M."/>
            <person name="Mead P.E."/>
            <person name="Mitros T."/>
            <person name="Ogino H."/>
            <person name="Ohta Y."/>
            <person name="Poliakov A.V."/>
            <person name="Pollet N."/>
            <person name="Robert J."/>
            <person name="Salamov A."/>
            <person name="Sater A.K."/>
            <person name="Schmutz J."/>
            <person name="Terry A."/>
            <person name="Vize P.D."/>
            <person name="Warren W.C."/>
            <person name="Wells D."/>
            <person name="Wills A."/>
            <person name="Wilson R.K."/>
            <person name="Zimmerman L.B."/>
            <person name="Zorn A.M."/>
            <person name="Grainger R."/>
            <person name="Grammer T."/>
            <person name="Khokha M.K."/>
            <person name="Richardson P.M."/>
            <person name="Rokhsar D.S."/>
        </authorList>
    </citation>
    <scope>NUCLEOTIDE SEQUENCE [LARGE SCALE GENOMIC DNA]</scope>
    <source>
        <strain evidence="9">Nigerian</strain>
    </source>
</reference>
<dbReference type="PIRSF" id="PIRSF023956">
    <property type="entry name" value="Thiopurine_S-methyltransferase"/>
    <property type="match status" value="1"/>
</dbReference>
<dbReference type="GeneTree" id="ENSGT00390000016823"/>
<dbReference type="FunCoup" id="A0A803K1F2">
    <property type="interactions" value="550"/>
</dbReference>
<keyword evidence="8" id="KW-0949">S-adenosyl-L-methionine</keyword>
<dbReference type="Ensembl" id="ENSXETT00000113913">
    <property type="protein sequence ID" value="ENSXETP00000114142"/>
    <property type="gene ID" value="ENSXETG00000024625"/>
</dbReference>
<dbReference type="InterPro" id="IPR025835">
    <property type="entry name" value="Thiopurine_S-MeTrfase"/>
</dbReference>
<dbReference type="SUPFAM" id="SSF53335">
    <property type="entry name" value="S-adenosyl-L-methionine-dependent methyltransferases"/>
    <property type="match status" value="1"/>
</dbReference>
<proteinExistence type="inferred from homology"/>
<dbReference type="GO" id="GO:0005737">
    <property type="term" value="C:cytoplasm"/>
    <property type="evidence" value="ECO:0007669"/>
    <property type="project" value="UniProtKB-SubCell"/>
</dbReference>
<keyword evidence="7" id="KW-0808">Transferase</keyword>
<dbReference type="Xenbase" id="XB-GENE-941707">
    <property type="gene designation" value="tpmt"/>
</dbReference>
<dbReference type="Gene3D" id="3.40.50.150">
    <property type="entry name" value="Vaccinia Virus protein VP39"/>
    <property type="match status" value="1"/>
</dbReference>
<dbReference type="FunFam" id="3.40.50.150:FF:000101">
    <property type="entry name" value="Thiopurine S-methyltransferase"/>
    <property type="match status" value="1"/>
</dbReference>
<sequence>MDTSSGSTQPKTDSEVIQNRVMSSNDWIDKWEKKNIGFHEKNIHVLLSEFVEEMVNKRAQIRIFFPLCGKAVDMKWLADMGHSIVGVDVSEIGLKEFFEEQNISYVEETLPQIPGAKVFKSTSGNISLYCCNIYDLSSSIIGKFSGIWDRGAMVAINPQERERYAKLILTLMENDCRYLLVTCAYNPKLFRGPPFYVSDATRESLLGPTCNVTFLKTIDSFTDTQKNWGLDYYEDNIYLVTFKSSS</sequence>
<protein>
    <recommendedName>
        <fullName evidence="4">thiopurine S-methyltransferase</fullName>
        <ecNumber evidence="4">2.1.1.67</ecNumber>
    </recommendedName>
</protein>
<evidence type="ECO:0000256" key="2">
    <source>
        <dbReference type="ARBA" id="ARBA00004496"/>
    </source>
</evidence>
<evidence type="ECO:0000256" key="3">
    <source>
        <dbReference type="ARBA" id="ARBA00008145"/>
    </source>
</evidence>
<evidence type="ECO:0000256" key="5">
    <source>
        <dbReference type="ARBA" id="ARBA00022490"/>
    </source>
</evidence>